<dbReference type="Gene3D" id="3.40.50.720">
    <property type="entry name" value="NAD(P)-binding Rossmann-like Domain"/>
    <property type="match status" value="1"/>
</dbReference>
<dbReference type="GO" id="GO:0006520">
    <property type="term" value="P:amino acid metabolic process"/>
    <property type="evidence" value="ECO:0007669"/>
    <property type="project" value="InterPro"/>
</dbReference>
<accession>X1P070</accession>
<protein>
    <recommendedName>
        <fullName evidence="1">Glutamate/phenylalanine/leucine/valine/L-tryptophan dehydrogenase C-terminal domain-containing protein</fullName>
    </recommendedName>
</protein>
<dbReference type="Pfam" id="PF00208">
    <property type="entry name" value="ELFV_dehydrog"/>
    <property type="match status" value="1"/>
</dbReference>
<evidence type="ECO:0000259" key="1">
    <source>
        <dbReference type="Pfam" id="PF00208"/>
    </source>
</evidence>
<name>X1P070_9ZZZZ</name>
<reference evidence="2" key="1">
    <citation type="journal article" date="2014" name="Front. Microbiol.">
        <title>High frequency of phylogenetically diverse reductive dehalogenase-homologous genes in deep subseafloor sedimentary metagenomes.</title>
        <authorList>
            <person name="Kawai M."/>
            <person name="Futagami T."/>
            <person name="Toyoda A."/>
            <person name="Takaki Y."/>
            <person name="Nishi S."/>
            <person name="Hori S."/>
            <person name="Arai W."/>
            <person name="Tsubouchi T."/>
            <person name="Morono Y."/>
            <person name="Uchiyama I."/>
            <person name="Ito T."/>
            <person name="Fujiyama A."/>
            <person name="Inagaki F."/>
            <person name="Takami H."/>
        </authorList>
    </citation>
    <scope>NUCLEOTIDE SEQUENCE</scope>
    <source>
        <strain evidence="2">Expedition CK06-06</strain>
    </source>
</reference>
<comment type="caution">
    <text evidence="2">The sequence shown here is derived from an EMBL/GenBank/DDBJ whole genome shotgun (WGS) entry which is preliminary data.</text>
</comment>
<evidence type="ECO:0000313" key="2">
    <source>
        <dbReference type="EMBL" id="GAI32425.1"/>
    </source>
</evidence>
<feature type="domain" description="Glutamate/phenylalanine/leucine/valine/L-tryptophan dehydrogenase C-terminal" evidence="1">
    <location>
        <begin position="2"/>
        <end position="35"/>
    </location>
</feature>
<organism evidence="2">
    <name type="scientific">marine sediment metagenome</name>
    <dbReference type="NCBI Taxonomy" id="412755"/>
    <lineage>
        <taxon>unclassified sequences</taxon>
        <taxon>metagenomes</taxon>
        <taxon>ecological metagenomes</taxon>
    </lineage>
</organism>
<sequence>DLVELEVDVLIPASLENTITEKNASNDLRELIKIIKSS</sequence>
<proteinExistence type="predicted"/>
<feature type="non-terminal residue" evidence="2">
    <location>
        <position position="1"/>
    </location>
</feature>
<dbReference type="InterPro" id="IPR006096">
    <property type="entry name" value="Glu/Leu/Phe/Val/Trp_DH_C"/>
</dbReference>
<dbReference type="AlphaFoldDB" id="X1P070"/>
<gene>
    <name evidence="2" type="ORF">S06H3_27196</name>
</gene>
<dbReference type="EMBL" id="BARV01015765">
    <property type="protein sequence ID" value="GAI32425.1"/>
    <property type="molecule type" value="Genomic_DNA"/>
</dbReference>
<dbReference type="GO" id="GO:0016491">
    <property type="term" value="F:oxidoreductase activity"/>
    <property type="evidence" value="ECO:0007669"/>
    <property type="project" value="InterPro"/>
</dbReference>